<keyword evidence="13" id="KW-1185">Reference proteome</keyword>
<evidence type="ECO:0000256" key="7">
    <source>
        <dbReference type="ARBA" id="ARBA00022949"/>
    </source>
</evidence>
<dbReference type="GO" id="GO:0005921">
    <property type="term" value="C:gap junction"/>
    <property type="evidence" value="ECO:0007669"/>
    <property type="project" value="UniProtKB-SubCell"/>
</dbReference>
<reference evidence="14" key="1">
    <citation type="submission" date="2016-11" db="UniProtKB">
        <authorList>
            <consortium name="WormBaseParasite"/>
        </authorList>
    </citation>
    <scope>IDENTIFICATION</scope>
</reference>
<keyword evidence="9" id="KW-0406">Ion transport</keyword>
<keyword evidence="11" id="KW-0407">Ion channel</keyword>
<comment type="subcellular location">
    <subcellularLocation>
        <location evidence="1">Cell junction</location>
        <location evidence="1">Gap junction</location>
    </subcellularLocation>
    <subcellularLocation>
        <location evidence="2">Cell membrane</location>
        <topology evidence="2">Multi-pass membrane protein</topology>
    </subcellularLocation>
</comment>
<evidence type="ECO:0000256" key="3">
    <source>
        <dbReference type="ARBA" id="ARBA00022448"/>
    </source>
</evidence>
<evidence type="ECO:0000256" key="8">
    <source>
        <dbReference type="ARBA" id="ARBA00022989"/>
    </source>
</evidence>
<evidence type="ECO:0000256" key="12">
    <source>
        <dbReference type="SAM" id="Phobius"/>
    </source>
</evidence>
<keyword evidence="4" id="KW-1003">Cell membrane</keyword>
<keyword evidence="3" id="KW-0813">Transport</keyword>
<evidence type="ECO:0000256" key="10">
    <source>
        <dbReference type="ARBA" id="ARBA00023136"/>
    </source>
</evidence>
<evidence type="ECO:0000313" key="13">
    <source>
        <dbReference type="Proteomes" id="UP000095281"/>
    </source>
</evidence>
<dbReference type="GO" id="GO:0034220">
    <property type="term" value="P:monoatomic ion transmembrane transport"/>
    <property type="evidence" value="ECO:0007669"/>
    <property type="project" value="UniProtKB-KW"/>
</dbReference>
<dbReference type="Pfam" id="PF00876">
    <property type="entry name" value="Innexin"/>
    <property type="match status" value="1"/>
</dbReference>
<dbReference type="Proteomes" id="UP000095281">
    <property type="component" value="Unplaced"/>
</dbReference>
<feature type="transmembrane region" description="Helical" evidence="12">
    <location>
        <begin position="20"/>
        <end position="41"/>
    </location>
</feature>
<dbReference type="InterPro" id="IPR000990">
    <property type="entry name" value="Innexin"/>
</dbReference>
<proteinExistence type="predicted"/>
<keyword evidence="7" id="KW-0965">Cell junction</keyword>
<keyword evidence="8 12" id="KW-1133">Transmembrane helix</keyword>
<evidence type="ECO:0000256" key="2">
    <source>
        <dbReference type="ARBA" id="ARBA00004651"/>
    </source>
</evidence>
<accession>A0A1I8B9I3</accession>
<keyword evidence="6" id="KW-0303">Gap junction</keyword>
<dbReference type="AlphaFoldDB" id="A0A1I8B9I3"/>
<evidence type="ECO:0000256" key="1">
    <source>
        <dbReference type="ARBA" id="ARBA00004610"/>
    </source>
</evidence>
<evidence type="ECO:0000256" key="4">
    <source>
        <dbReference type="ARBA" id="ARBA00022475"/>
    </source>
</evidence>
<evidence type="ECO:0000256" key="6">
    <source>
        <dbReference type="ARBA" id="ARBA00022868"/>
    </source>
</evidence>
<protein>
    <submittedName>
        <fullName evidence="14">Uncharacterized protein</fullName>
    </submittedName>
</protein>
<evidence type="ECO:0000256" key="9">
    <source>
        <dbReference type="ARBA" id="ARBA00023065"/>
    </source>
</evidence>
<keyword evidence="10 12" id="KW-0472">Membrane</keyword>
<dbReference type="GO" id="GO:0005886">
    <property type="term" value="C:plasma membrane"/>
    <property type="evidence" value="ECO:0007669"/>
    <property type="project" value="UniProtKB-SubCell"/>
</dbReference>
<keyword evidence="5 12" id="KW-0812">Transmembrane</keyword>
<sequence length="90" mass="10738">MDEPFPLNNFLEEKNKIQHYHMATYATLFMALLLALPKYIWRKWNEKKDINIPIILKYAADNENLIEEFEKSLARTNGIKRNQIGKGCYY</sequence>
<dbReference type="WBParaSite" id="MhA1_Contig163.frz3.gene12">
    <property type="protein sequence ID" value="MhA1_Contig163.frz3.gene12"/>
    <property type="gene ID" value="MhA1_Contig163.frz3.gene12"/>
</dbReference>
<organism evidence="13 14">
    <name type="scientific">Meloidogyne hapla</name>
    <name type="common">Root-knot nematode worm</name>
    <dbReference type="NCBI Taxonomy" id="6305"/>
    <lineage>
        <taxon>Eukaryota</taxon>
        <taxon>Metazoa</taxon>
        <taxon>Ecdysozoa</taxon>
        <taxon>Nematoda</taxon>
        <taxon>Chromadorea</taxon>
        <taxon>Rhabditida</taxon>
        <taxon>Tylenchina</taxon>
        <taxon>Tylenchomorpha</taxon>
        <taxon>Tylenchoidea</taxon>
        <taxon>Meloidogynidae</taxon>
        <taxon>Meloidogyninae</taxon>
        <taxon>Meloidogyne</taxon>
    </lineage>
</organism>
<evidence type="ECO:0000256" key="11">
    <source>
        <dbReference type="ARBA" id="ARBA00023303"/>
    </source>
</evidence>
<evidence type="ECO:0000313" key="14">
    <source>
        <dbReference type="WBParaSite" id="MhA1_Contig163.frz3.gene12"/>
    </source>
</evidence>
<name>A0A1I8B9I3_MELHA</name>
<evidence type="ECO:0000256" key="5">
    <source>
        <dbReference type="ARBA" id="ARBA00022692"/>
    </source>
</evidence>